<gene>
    <name evidence="2" type="ORF">ACHIPZ_25190</name>
    <name evidence="3" type="ORF">ACHIRB_30870</name>
</gene>
<dbReference type="SUPFAM" id="SSF55718">
    <property type="entry name" value="SCP-like"/>
    <property type="match status" value="1"/>
</dbReference>
<evidence type="ECO:0000313" key="4">
    <source>
        <dbReference type="Proteomes" id="UP001609175"/>
    </source>
</evidence>
<dbReference type="EMBL" id="JBIMSO010000120">
    <property type="protein sequence ID" value="MFH5211472.1"/>
    <property type="molecule type" value="Genomic_DNA"/>
</dbReference>
<name>A0ABW7JTY4_9NOCA</name>
<dbReference type="EMBL" id="JBIMSN010000180">
    <property type="protein sequence ID" value="MFH5232935.1"/>
    <property type="molecule type" value="Genomic_DNA"/>
</dbReference>
<reference evidence="4 5" key="1">
    <citation type="submission" date="2024-10" db="EMBL/GenBank/DDBJ databases">
        <authorList>
            <person name="Riesco R."/>
        </authorList>
    </citation>
    <scope>NUCLEOTIDE SEQUENCE [LARGE SCALE GENOMIC DNA]</scope>
    <source>
        <strain evidence="2 4">NCIMB 15449</strain>
        <strain evidence="3 5">NCIMB 15450</strain>
    </source>
</reference>
<evidence type="ECO:0000313" key="3">
    <source>
        <dbReference type="EMBL" id="MFH5232935.1"/>
    </source>
</evidence>
<accession>A0ABW7JTY4</accession>
<dbReference type="Pfam" id="PF02036">
    <property type="entry name" value="SCP2"/>
    <property type="match status" value="1"/>
</dbReference>
<dbReference type="Gene3D" id="3.30.1050.10">
    <property type="entry name" value="SCP2 sterol-binding domain"/>
    <property type="match status" value="1"/>
</dbReference>
<keyword evidence="5" id="KW-1185">Reference proteome</keyword>
<dbReference type="PANTHER" id="PTHR10094">
    <property type="entry name" value="STEROL CARRIER PROTEIN 2 SCP-2 FAMILY PROTEIN"/>
    <property type="match status" value="1"/>
</dbReference>
<dbReference type="InterPro" id="IPR036527">
    <property type="entry name" value="SCP2_sterol-bd_dom_sf"/>
</dbReference>
<evidence type="ECO:0000259" key="1">
    <source>
        <dbReference type="Pfam" id="PF02036"/>
    </source>
</evidence>
<protein>
    <submittedName>
        <fullName evidence="2">SCP2 sterol-binding domain-containing protein</fullName>
    </submittedName>
</protein>
<comment type="caution">
    <text evidence="2">The sequence shown here is derived from an EMBL/GenBank/DDBJ whole genome shotgun (WGS) entry which is preliminary data.</text>
</comment>
<evidence type="ECO:0000313" key="2">
    <source>
        <dbReference type="EMBL" id="MFH5211472.1"/>
    </source>
</evidence>
<organism evidence="2 4">
    <name type="scientific">Antrihabitans spumae</name>
    <dbReference type="NCBI Taxonomy" id="3373370"/>
    <lineage>
        <taxon>Bacteria</taxon>
        <taxon>Bacillati</taxon>
        <taxon>Actinomycetota</taxon>
        <taxon>Actinomycetes</taxon>
        <taxon>Mycobacteriales</taxon>
        <taxon>Nocardiaceae</taxon>
        <taxon>Antrihabitans</taxon>
    </lineage>
</organism>
<feature type="domain" description="SCP2" evidence="1">
    <location>
        <begin position="19"/>
        <end position="106"/>
    </location>
</feature>
<dbReference type="InterPro" id="IPR003033">
    <property type="entry name" value="SCP2_sterol-bd_dom"/>
</dbReference>
<dbReference type="Proteomes" id="UP001609219">
    <property type="component" value="Unassembled WGS sequence"/>
</dbReference>
<evidence type="ECO:0000313" key="5">
    <source>
        <dbReference type="Proteomes" id="UP001609219"/>
    </source>
</evidence>
<dbReference type="PANTHER" id="PTHR10094:SF25">
    <property type="entry name" value="SCP2 STEROL-BINDING DOMAIN-CONTAINING PROTEIN 1"/>
    <property type="match status" value="1"/>
</dbReference>
<dbReference type="Proteomes" id="UP001609175">
    <property type="component" value="Unassembled WGS sequence"/>
</dbReference>
<sequence length="110" mass="12150">MTLTIGELFDALPERFITEAATGLERTLQWQITDEDPGVWAFEIKDGQGRLIPGGVPEPDTTFTTTSEIWIAVAEGRQDPMRAFMTGKMKVEGDMTLALKVPDLFDTATT</sequence>
<dbReference type="RefSeq" id="WP_395117979.1">
    <property type="nucleotide sequence ID" value="NZ_JBIMSN010000180.1"/>
</dbReference>
<proteinExistence type="predicted"/>